<evidence type="ECO:0000313" key="3">
    <source>
        <dbReference type="Proteomes" id="UP000574390"/>
    </source>
</evidence>
<dbReference type="Proteomes" id="UP000574390">
    <property type="component" value="Unassembled WGS sequence"/>
</dbReference>
<feature type="non-terminal residue" evidence="2">
    <location>
        <position position="1"/>
    </location>
</feature>
<feature type="non-terminal residue" evidence="2">
    <location>
        <position position="241"/>
    </location>
</feature>
<feature type="compositionally biased region" description="Basic and acidic residues" evidence="1">
    <location>
        <begin position="122"/>
        <end position="131"/>
    </location>
</feature>
<evidence type="ECO:0000313" key="2">
    <source>
        <dbReference type="EMBL" id="KAF4738042.1"/>
    </source>
</evidence>
<reference evidence="2 3" key="1">
    <citation type="submission" date="2020-04" db="EMBL/GenBank/DDBJ databases">
        <title>Perkinsus olseni comparative genomics.</title>
        <authorList>
            <person name="Bogema D.R."/>
        </authorList>
    </citation>
    <scope>NUCLEOTIDE SEQUENCE [LARGE SCALE GENOMIC DNA]</scope>
    <source>
        <strain evidence="2">ATCC PRA-205</strain>
    </source>
</reference>
<evidence type="ECO:0000256" key="1">
    <source>
        <dbReference type="SAM" id="MobiDB-lite"/>
    </source>
</evidence>
<feature type="region of interest" description="Disordered" evidence="1">
    <location>
        <begin position="185"/>
        <end position="213"/>
    </location>
</feature>
<organism evidence="2 3">
    <name type="scientific">Perkinsus olseni</name>
    <name type="common">Perkinsus atlanticus</name>
    <dbReference type="NCBI Taxonomy" id="32597"/>
    <lineage>
        <taxon>Eukaryota</taxon>
        <taxon>Sar</taxon>
        <taxon>Alveolata</taxon>
        <taxon>Perkinsozoa</taxon>
        <taxon>Perkinsea</taxon>
        <taxon>Perkinsida</taxon>
        <taxon>Perkinsidae</taxon>
        <taxon>Perkinsus</taxon>
    </lineage>
</organism>
<protein>
    <submittedName>
        <fullName evidence="2">Uncharacterized protein</fullName>
    </submittedName>
</protein>
<comment type="caution">
    <text evidence="2">The sequence shown here is derived from an EMBL/GenBank/DDBJ whole genome shotgun (WGS) entry which is preliminary data.</text>
</comment>
<gene>
    <name evidence="2" type="ORF">FOZ62_006503</name>
</gene>
<name>A0A7J6SZN9_PEROL</name>
<dbReference type="AlphaFoldDB" id="A0A7J6SZN9"/>
<accession>A0A7J6SZN9</accession>
<proteinExistence type="predicted"/>
<sequence length="241" mass="26938">RLVVFGMGAVEAAKQRMEELIQAHLRRNPEIAEPDGAANDWIFRDAVREQFRISYDKFGLLWRYKLPNGRSRKKNCVEAGVLGTLRLVCEEQAMRKEAAKTKGRGSSTGMSHRKRSLYARAGDSDLERDGGTDMSESSLSSEGESSYESKREALVYRLRQEVASLKCSNAGLRNIAEERLERIKELESGSGSNSDGCIADEATEGRPELPPGLYPDEVAVLTAEVDEWKEKFEEGMEAKDK</sequence>
<feature type="compositionally biased region" description="Low complexity" evidence="1">
    <location>
        <begin position="135"/>
        <end position="146"/>
    </location>
</feature>
<feature type="region of interest" description="Disordered" evidence="1">
    <location>
        <begin position="97"/>
        <end position="146"/>
    </location>
</feature>
<dbReference type="EMBL" id="JABANM010011224">
    <property type="protein sequence ID" value="KAF4738042.1"/>
    <property type="molecule type" value="Genomic_DNA"/>
</dbReference>